<organism evidence="1 2">
    <name type="scientific">Vulcaniibacterium tengchongense</name>
    <dbReference type="NCBI Taxonomy" id="1273429"/>
    <lineage>
        <taxon>Bacteria</taxon>
        <taxon>Pseudomonadati</taxon>
        <taxon>Pseudomonadota</taxon>
        <taxon>Gammaproteobacteria</taxon>
        <taxon>Lysobacterales</taxon>
        <taxon>Lysobacteraceae</taxon>
        <taxon>Vulcaniibacterium</taxon>
    </lineage>
</organism>
<dbReference type="Proteomes" id="UP000269708">
    <property type="component" value="Unassembled WGS sequence"/>
</dbReference>
<evidence type="ECO:0000313" key="1">
    <source>
        <dbReference type="EMBL" id="RPE79668.1"/>
    </source>
</evidence>
<sequence>MRTWEDVKATLSELRDDVPRMLREHPDRSGFYEAFSRAADRILGEVPAHLYESAVAEVSAILHDFEVADDGQD</sequence>
<comment type="caution">
    <text evidence="1">The sequence shown here is derived from an EMBL/GenBank/DDBJ whole genome shotgun (WGS) entry which is preliminary data.</text>
</comment>
<evidence type="ECO:0000313" key="2">
    <source>
        <dbReference type="Proteomes" id="UP000269708"/>
    </source>
</evidence>
<gene>
    <name evidence="1" type="ORF">EDC50_1491</name>
</gene>
<dbReference type="OrthoDB" id="5957881at2"/>
<dbReference type="RefSeq" id="WP_123769859.1">
    <property type="nucleotide sequence ID" value="NZ_RKQN01000002.1"/>
</dbReference>
<accession>A0A3N4VAR5</accession>
<reference evidence="1 2" key="1">
    <citation type="submission" date="2018-11" db="EMBL/GenBank/DDBJ databases">
        <title>Genomic Encyclopedia of Type Strains, Phase IV (KMG-IV): sequencing the most valuable type-strain genomes for metagenomic binning, comparative biology and taxonomic classification.</title>
        <authorList>
            <person name="Goeker M."/>
        </authorList>
    </citation>
    <scope>NUCLEOTIDE SEQUENCE [LARGE SCALE GENOMIC DNA]</scope>
    <source>
        <strain evidence="1 2">DSM 25623</strain>
    </source>
</reference>
<name>A0A3N4VAR5_9GAMM</name>
<proteinExistence type="predicted"/>
<dbReference type="AlphaFoldDB" id="A0A3N4VAR5"/>
<protein>
    <submittedName>
        <fullName evidence="1">Uncharacterized protein</fullName>
    </submittedName>
</protein>
<dbReference type="EMBL" id="RKQN01000002">
    <property type="protein sequence ID" value="RPE79668.1"/>
    <property type="molecule type" value="Genomic_DNA"/>
</dbReference>
<keyword evidence="2" id="KW-1185">Reference proteome</keyword>